<dbReference type="PANTHER" id="PTHR46278">
    <property type="entry name" value="DEHYDROGENASE, PUTATIVE-RELATED"/>
    <property type="match status" value="1"/>
</dbReference>
<dbReference type="PIRSF" id="PIRSF000148">
    <property type="entry name" value="ASA_dh"/>
    <property type="match status" value="1"/>
</dbReference>
<dbReference type="SUPFAM" id="SSF51735">
    <property type="entry name" value="NAD(P)-binding Rossmann-fold domains"/>
    <property type="match status" value="1"/>
</dbReference>
<dbReference type="AlphaFoldDB" id="A0A1H5USY2"/>
<comment type="similarity">
    <text evidence="1">Belongs to the aspartate-semialdehyde dehydrogenase family.</text>
</comment>
<dbReference type="EMBL" id="FNVQ01000001">
    <property type="protein sequence ID" value="SEF77307.1"/>
    <property type="molecule type" value="Genomic_DNA"/>
</dbReference>
<protein>
    <submittedName>
        <fullName evidence="3">Aspartate-semialdehyde dehydrogenase</fullName>
    </submittedName>
</protein>
<dbReference type="OrthoDB" id="9805684at2"/>
<proteinExistence type="inferred from homology"/>
<dbReference type="GO" id="GO:0046983">
    <property type="term" value="F:protein dimerization activity"/>
    <property type="evidence" value="ECO:0007669"/>
    <property type="project" value="InterPro"/>
</dbReference>
<dbReference type="Pfam" id="PF02774">
    <property type="entry name" value="Semialdhyde_dhC"/>
    <property type="match status" value="1"/>
</dbReference>
<reference evidence="3 4" key="1">
    <citation type="submission" date="2016-10" db="EMBL/GenBank/DDBJ databases">
        <authorList>
            <person name="de Groot N.N."/>
        </authorList>
    </citation>
    <scope>NUCLEOTIDE SEQUENCE [LARGE SCALE GENOMIC DNA]</scope>
    <source>
        <strain evidence="3 4">DSM 22012</strain>
    </source>
</reference>
<dbReference type="CDD" id="cd18129">
    <property type="entry name" value="ASADH_C_USG1_like"/>
    <property type="match status" value="1"/>
</dbReference>
<organism evidence="3 4">
    <name type="scientific">Marinobacterium lutimaris</name>
    <dbReference type="NCBI Taxonomy" id="568106"/>
    <lineage>
        <taxon>Bacteria</taxon>
        <taxon>Pseudomonadati</taxon>
        <taxon>Pseudomonadota</taxon>
        <taxon>Gammaproteobacteria</taxon>
        <taxon>Oceanospirillales</taxon>
        <taxon>Oceanospirillaceae</taxon>
        <taxon>Marinobacterium</taxon>
    </lineage>
</organism>
<evidence type="ECO:0000256" key="1">
    <source>
        <dbReference type="ARBA" id="ARBA00010584"/>
    </source>
</evidence>
<evidence type="ECO:0000313" key="4">
    <source>
        <dbReference type="Proteomes" id="UP000236745"/>
    </source>
</evidence>
<dbReference type="GO" id="GO:0051287">
    <property type="term" value="F:NAD binding"/>
    <property type="evidence" value="ECO:0007669"/>
    <property type="project" value="InterPro"/>
</dbReference>
<name>A0A1H5USY2_9GAMM</name>
<dbReference type="PANTHER" id="PTHR46278:SF2">
    <property type="entry name" value="ASPARTATE-SEMIALDEHYDE DEHYDROGENASE"/>
    <property type="match status" value="1"/>
</dbReference>
<sequence>MTVNVAIIGVSTLTGENLLEILDGREFQIDALKLFDQPDEAGRALMYKGRSTRVRPIDQLGAESGLDIIFLGDNALTDEQLALAAEAGALVIDLYPGRQQEAPVFVPEVNGAALAEIERGDIVGSPCSAVVTAALSLAPLQSEYQLLKLNAFAMQSAAELGRPGVEALASETARLLNARDADPSLFPVQYAFNVLTPAEEVDAEGQSLTERRFVSELKEVLGDDELEVVMQAALVPSFYGVSVMLQAETARPVDLEQAGRLLSAADSVILHRGQKPVTPVGSAVGNDQVHVSRLRLEADSDSCVGLCALTDNLRKGSALNAVQIAEHWIRLHS</sequence>
<dbReference type="Gene3D" id="3.40.50.720">
    <property type="entry name" value="NAD(P)-binding Rossmann-like Domain"/>
    <property type="match status" value="1"/>
</dbReference>
<keyword evidence="4" id="KW-1185">Reference proteome</keyword>
<dbReference type="InterPro" id="IPR000534">
    <property type="entry name" value="Semialdehyde_DH_NAD-bd"/>
</dbReference>
<evidence type="ECO:0000259" key="2">
    <source>
        <dbReference type="SMART" id="SM00859"/>
    </source>
</evidence>
<dbReference type="GO" id="GO:0016620">
    <property type="term" value="F:oxidoreductase activity, acting on the aldehyde or oxo group of donors, NAD or NADP as acceptor"/>
    <property type="evidence" value="ECO:0007669"/>
    <property type="project" value="InterPro"/>
</dbReference>
<gene>
    <name evidence="3" type="ORF">SAMN05444390_101463</name>
</gene>
<accession>A0A1H5USY2</accession>
<dbReference type="InterPro" id="IPR012280">
    <property type="entry name" value="Semialdhyde_DH_dimer_dom"/>
</dbReference>
<dbReference type="RefSeq" id="WP_104001455.1">
    <property type="nucleotide sequence ID" value="NZ_FNVQ01000001.1"/>
</dbReference>
<feature type="domain" description="Semialdehyde dehydrogenase NAD-binding" evidence="2">
    <location>
        <begin position="4"/>
        <end position="117"/>
    </location>
</feature>
<dbReference type="GO" id="GO:0008652">
    <property type="term" value="P:amino acid biosynthetic process"/>
    <property type="evidence" value="ECO:0007669"/>
    <property type="project" value="InterPro"/>
</dbReference>
<dbReference type="SMART" id="SM00859">
    <property type="entry name" value="Semialdhyde_dh"/>
    <property type="match status" value="1"/>
</dbReference>
<dbReference type="CDD" id="cd17894">
    <property type="entry name" value="ASADH_USG1_N"/>
    <property type="match status" value="1"/>
</dbReference>
<dbReference type="InterPro" id="IPR036291">
    <property type="entry name" value="NAD(P)-bd_dom_sf"/>
</dbReference>
<dbReference type="SUPFAM" id="SSF55347">
    <property type="entry name" value="Glyceraldehyde-3-phosphate dehydrogenase-like, C-terminal domain"/>
    <property type="match status" value="1"/>
</dbReference>
<dbReference type="Proteomes" id="UP000236745">
    <property type="component" value="Unassembled WGS sequence"/>
</dbReference>
<dbReference type="Pfam" id="PF01118">
    <property type="entry name" value="Semialdhyde_dh"/>
    <property type="match status" value="1"/>
</dbReference>
<evidence type="ECO:0000313" key="3">
    <source>
        <dbReference type="EMBL" id="SEF77307.1"/>
    </source>
</evidence>
<dbReference type="Gene3D" id="3.30.360.10">
    <property type="entry name" value="Dihydrodipicolinate Reductase, domain 2"/>
    <property type="match status" value="1"/>
</dbReference>